<feature type="domain" description="ABC1 atypical kinase-like" evidence="5">
    <location>
        <begin position="83"/>
        <end position="321"/>
    </location>
</feature>
<evidence type="ECO:0000256" key="4">
    <source>
        <dbReference type="ARBA" id="ARBA00022840"/>
    </source>
</evidence>
<comment type="similarity">
    <text evidence="1">Belongs to the protein kinase superfamily. ADCK protein kinase family.</text>
</comment>
<reference evidence="6 7" key="1">
    <citation type="submission" date="2019-07" db="EMBL/GenBank/DDBJ databases">
        <title>Whole genome shotgun sequence of Rhodospirillum oryzae NBRC 107573.</title>
        <authorList>
            <person name="Hosoyama A."/>
            <person name="Uohara A."/>
            <person name="Ohji S."/>
            <person name="Ichikawa N."/>
        </authorList>
    </citation>
    <scope>NUCLEOTIDE SEQUENCE [LARGE SCALE GENOMIC DNA]</scope>
    <source>
        <strain evidence="6 7">NBRC 107573</strain>
    </source>
</reference>
<evidence type="ECO:0000256" key="1">
    <source>
        <dbReference type="ARBA" id="ARBA00009670"/>
    </source>
</evidence>
<gene>
    <name evidence="6" type="ORF">ROR02_17000</name>
</gene>
<evidence type="ECO:0000259" key="5">
    <source>
        <dbReference type="Pfam" id="PF03109"/>
    </source>
</evidence>
<dbReference type="RefSeq" id="WP_147163595.1">
    <property type="nucleotide sequence ID" value="NZ_BJZO01000040.1"/>
</dbReference>
<sequence length="446" mass="50579">MTSEANTLGGRVRRYARVSTSMGTLAVRAAGERYLGRKGDDARLAAEIRQVLGTLKGPLMKVAQILSTIPDALPKEYVAELAQLQADAPRMGWPFVKRRMSAELGPDWESRFGSFDREAAAAASLGQVHRATHHDGRPLACKLQYPDMSSVVEADLRQLKVFIGLYRRYDGAIDPTELHAELADRLREELDYGREARNMRLYTHMLAHEPTVHVPQPIDELSTDRLLTMTWLEGARMLSFADHSQEERNQIAHNMFRAWYVPFYNFGVIHGDPHLGNYTVREDLSLNLLDFGAIRVFRPAFVKGVIDLYFALRDNDTERAVHAYETWGFGNLSKELIDILNQWARFIYGPLLEDRMRVIREDMPAGGQIGRKVAEKVHADLKGFGGVKPPREFVLMDRAAIGLGSVFWHLDAQINWYQMFHEVIEEFDETRLATRQAEALSLAGLA</sequence>
<dbReference type="GO" id="GO:0016740">
    <property type="term" value="F:transferase activity"/>
    <property type="evidence" value="ECO:0007669"/>
    <property type="project" value="UniProtKB-KW"/>
</dbReference>
<dbReference type="InterPro" id="IPR004147">
    <property type="entry name" value="ABC1_dom"/>
</dbReference>
<keyword evidence="4 6" id="KW-0067">ATP-binding</keyword>
<evidence type="ECO:0000313" key="6">
    <source>
        <dbReference type="EMBL" id="GEO81569.1"/>
    </source>
</evidence>
<organism evidence="6 7">
    <name type="scientific">Pararhodospirillum oryzae</name>
    <dbReference type="NCBI Taxonomy" id="478448"/>
    <lineage>
        <taxon>Bacteria</taxon>
        <taxon>Pseudomonadati</taxon>
        <taxon>Pseudomonadota</taxon>
        <taxon>Alphaproteobacteria</taxon>
        <taxon>Rhodospirillales</taxon>
        <taxon>Rhodospirillaceae</taxon>
        <taxon>Pararhodospirillum</taxon>
    </lineage>
</organism>
<dbReference type="EMBL" id="BJZO01000040">
    <property type="protein sequence ID" value="GEO81569.1"/>
    <property type="molecule type" value="Genomic_DNA"/>
</dbReference>
<dbReference type="GO" id="GO:0005524">
    <property type="term" value="F:ATP binding"/>
    <property type="evidence" value="ECO:0007669"/>
    <property type="project" value="UniProtKB-KW"/>
</dbReference>
<name>A0A512H7Y9_9PROT</name>
<dbReference type="InterPro" id="IPR051409">
    <property type="entry name" value="Atypical_kinase_ADCK"/>
</dbReference>
<dbReference type="AlphaFoldDB" id="A0A512H7Y9"/>
<proteinExistence type="inferred from homology"/>
<evidence type="ECO:0000256" key="3">
    <source>
        <dbReference type="ARBA" id="ARBA00022741"/>
    </source>
</evidence>
<dbReference type="CDD" id="cd13970">
    <property type="entry name" value="ABC1_ADCK3"/>
    <property type="match status" value="1"/>
</dbReference>
<dbReference type="Pfam" id="PF03109">
    <property type="entry name" value="ABC1"/>
    <property type="match status" value="1"/>
</dbReference>
<accession>A0A512H7Y9</accession>
<dbReference type="SUPFAM" id="SSF56112">
    <property type="entry name" value="Protein kinase-like (PK-like)"/>
    <property type="match status" value="1"/>
</dbReference>
<dbReference type="OrthoDB" id="9795390at2"/>
<keyword evidence="2" id="KW-0808">Transferase</keyword>
<evidence type="ECO:0000256" key="2">
    <source>
        <dbReference type="ARBA" id="ARBA00022679"/>
    </source>
</evidence>
<dbReference type="PANTHER" id="PTHR43851:SF3">
    <property type="entry name" value="COENZYME Q8"/>
    <property type="match status" value="1"/>
</dbReference>
<dbReference type="InterPro" id="IPR011009">
    <property type="entry name" value="Kinase-like_dom_sf"/>
</dbReference>
<comment type="caution">
    <text evidence="6">The sequence shown here is derived from an EMBL/GenBank/DDBJ whole genome shotgun (WGS) entry which is preliminary data.</text>
</comment>
<evidence type="ECO:0000313" key="7">
    <source>
        <dbReference type="Proteomes" id="UP000321567"/>
    </source>
</evidence>
<dbReference type="InterPro" id="IPR034646">
    <property type="entry name" value="ADCK3_dom"/>
</dbReference>
<dbReference type="Proteomes" id="UP000321567">
    <property type="component" value="Unassembled WGS sequence"/>
</dbReference>
<protein>
    <submittedName>
        <fullName evidence="6">ABC transporter ATP-binding protein</fullName>
    </submittedName>
</protein>
<keyword evidence="7" id="KW-1185">Reference proteome</keyword>
<dbReference type="PANTHER" id="PTHR43851">
    <property type="match status" value="1"/>
</dbReference>
<keyword evidence="3" id="KW-0547">Nucleotide-binding</keyword>